<dbReference type="EMBL" id="JASBWT010000008">
    <property type="protein sequence ID" value="KAJ9102426.1"/>
    <property type="molecule type" value="Genomic_DNA"/>
</dbReference>
<gene>
    <name evidence="1" type="ORF">QFC21_002826</name>
</gene>
<reference evidence="1" key="1">
    <citation type="submission" date="2023-04" db="EMBL/GenBank/DDBJ databases">
        <title>Draft Genome sequencing of Naganishia species isolated from polar environments using Oxford Nanopore Technology.</title>
        <authorList>
            <person name="Leo P."/>
            <person name="Venkateswaran K."/>
        </authorList>
    </citation>
    <scope>NUCLEOTIDE SEQUENCE</scope>
    <source>
        <strain evidence="1">MNA-CCFEE 5423</strain>
    </source>
</reference>
<comment type="caution">
    <text evidence="1">The sequence shown here is derived from an EMBL/GenBank/DDBJ whole genome shotgun (WGS) entry which is preliminary data.</text>
</comment>
<protein>
    <submittedName>
        <fullName evidence="1">Uncharacterized protein</fullName>
    </submittedName>
</protein>
<evidence type="ECO:0000313" key="1">
    <source>
        <dbReference type="EMBL" id="KAJ9102426.1"/>
    </source>
</evidence>
<accession>A0ACC2VTH6</accession>
<dbReference type="Proteomes" id="UP001227268">
    <property type="component" value="Unassembled WGS sequence"/>
</dbReference>
<proteinExistence type="predicted"/>
<keyword evidence="2" id="KW-1185">Reference proteome</keyword>
<organism evidence="1 2">
    <name type="scientific">Naganishia friedmannii</name>
    <dbReference type="NCBI Taxonomy" id="89922"/>
    <lineage>
        <taxon>Eukaryota</taxon>
        <taxon>Fungi</taxon>
        <taxon>Dikarya</taxon>
        <taxon>Basidiomycota</taxon>
        <taxon>Agaricomycotina</taxon>
        <taxon>Tremellomycetes</taxon>
        <taxon>Filobasidiales</taxon>
        <taxon>Filobasidiaceae</taxon>
        <taxon>Naganishia</taxon>
    </lineage>
</organism>
<sequence length="294" mass="32142">MSFVPQETDPLLANPNRPSKTQNVPRAVDPADGQAHVDASSELDSDDEAMGTWGTRDERSKWRQRIDYFALGCILLGALLFVGVVWYIVWDTQLKDGGLGPFVWHPTSQSLGIAFAVLSIQSLQSTTSPSGSRLKEKAWKQHQVLLVAFAFPLFALGSSAIIYNKALHQGAHFQSLHAKLGLVTIVWMVIQALAGALAHHFAPTYGLKATRFYSVHRVSGYLLIPLIAATALAASYTDWVKTHSELGIRVIGFDVGLALVALGVVLRIRIGKLNVWNAWKSSTSKGNNSNEQLQ</sequence>
<evidence type="ECO:0000313" key="2">
    <source>
        <dbReference type="Proteomes" id="UP001227268"/>
    </source>
</evidence>
<name>A0ACC2VTH6_9TREE</name>